<evidence type="ECO:0000259" key="1">
    <source>
        <dbReference type="Pfam" id="PF14870"/>
    </source>
</evidence>
<dbReference type="Gene3D" id="2.130.10.10">
    <property type="entry name" value="YVTN repeat-like/Quinoprotein amine dehydrogenase"/>
    <property type="match status" value="3"/>
</dbReference>
<keyword evidence="2" id="KW-0378">Hydrolase</keyword>
<proteinExistence type="predicted"/>
<dbReference type="CDD" id="cd15482">
    <property type="entry name" value="Sialidase_non-viral"/>
    <property type="match status" value="1"/>
</dbReference>
<protein>
    <submittedName>
        <fullName evidence="2">Glycosyl hydrolase</fullName>
    </submittedName>
</protein>
<reference evidence="2 3" key="1">
    <citation type="submission" date="2018-05" db="EMBL/GenBank/DDBJ databases">
        <title>Description of Sphingomonas pokkalii sp nov, isolated from the rhizosphere of saline tolerant pokkali rice and its draft genome analysis.</title>
        <authorList>
            <person name="Menon R."/>
            <person name="Kumari S."/>
            <person name="Rameshkumar N."/>
        </authorList>
    </citation>
    <scope>NUCLEOTIDE SEQUENCE [LARGE SCALE GENOMIC DNA]</scope>
    <source>
        <strain evidence="2 3">L3B27</strain>
    </source>
</reference>
<accession>A0A2U0SJT1</accession>
<dbReference type="InterPro" id="IPR015943">
    <property type="entry name" value="WD40/YVTN_repeat-like_dom_sf"/>
</dbReference>
<dbReference type="Proteomes" id="UP000245890">
    <property type="component" value="Unassembled WGS sequence"/>
</dbReference>
<dbReference type="GO" id="GO:0016787">
    <property type="term" value="F:hydrolase activity"/>
    <property type="evidence" value="ECO:0007669"/>
    <property type="project" value="UniProtKB-KW"/>
</dbReference>
<name>A0A2U0SJT1_9SPHN</name>
<dbReference type="InterPro" id="IPR028203">
    <property type="entry name" value="PSII_CF48-like_dom"/>
</dbReference>
<evidence type="ECO:0000313" key="3">
    <source>
        <dbReference type="Proteomes" id="UP000245890"/>
    </source>
</evidence>
<dbReference type="AlphaFoldDB" id="A0A2U0SJT1"/>
<gene>
    <name evidence="2" type="ORF">DD559_17040</name>
</gene>
<dbReference type="RefSeq" id="WP_116470996.1">
    <property type="nucleotide sequence ID" value="NZ_QENQ01000001.1"/>
</dbReference>
<sequence>MQRTLLVSTDGQAIMRSHDGGAKWYRLNIGQDLEYDDCVRCLLVDPRNPKAVWAGSERGLFRSEDCGAHWHRVDCALNDYAVWKLAVSDSDPNILYAGTGSPTRSAFFRSRDGGVTWQQTTLLMPERCAGVSRPRMLAIAVDPSDPQDVWVGVEEGGLFRTRDGGDSWTRLDEAWPSHPGNSDIHDIVILPGKDQGPNTVLVLVVTALYRSEDGGATWTRAHAKESWGLRYARVLLKKPGSDDEIAIGIGDGTPGTTAQVLLSTDRGASWTPTTLDAQPNSCLWAFGANPADPTLLMAGTKFGHFFLSEDGGRHWAKQPREFSEITGMAWLPATPVDMELPHETH</sequence>
<organism evidence="2 3">
    <name type="scientific">Sphingomonas pokkalii</name>
    <dbReference type="NCBI Taxonomy" id="2175090"/>
    <lineage>
        <taxon>Bacteria</taxon>
        <taxon>Pseudomonadati</taxon>
        <taxon>Pseudomonadota</taxon>
        <taxon>Alphaproteobacteria</taxon>
        <taxon>Sphingomonadales</taxon>
        <taxon>Sphingomonadaceae</taxon>
        <taxon>Sphingomonas</taxon>
    </lineage>
</organism>
<dbReference type="GO" id="GO:0010411">
    <property type="term" value="P:xyloglucan metabolic process"/>
    <property type="evidence" value="ECO:0007669"/>
    <property type="project" value="TreeGrafter"/>
</dbReference>
<dbReference type="PANTHER" id="PTHR43739">
    <property type="entry name" value="XYLOGLUCANASE (EUROFUNG)"/>
    <property type="match status" value="1"/>
</dbReference>
<dbReference type="EMBL" id="QENQ01000001">
    <property type="protein sequence ID" value="PVX31610.1"/>
    <property type="molecule type" value="Genomic_DNA"/>
</dbReference>
<feature type="domain" description="Photosynthesis system II assembly factor Ycf48/Hcf136-like" evidence="1">
    <location>
        <begin position="103"/>
        <end position="228"/>
    </location>
</feature>
<dbReference type="InterPro" id="IPR052025">
    <property type="entry name" value="Xyloglucanase_GH74"/>
</dbReference>
<dbReference type="Pfam" id="PF14870">
    <property type="entry name" value="PSII_BNR"/>
    <property type="match status" value="1"/>
</dbReference>
<dbReference type="PANTHER" id="PTHR43739:SF5">
    <property type="entry name" value="EXO-ALPHA-SIALIDASE"/>
    <property type="match status" value="1"/>
</dbReference>
<comment type="caution">
    <text evidence="2">The sequence shown here is derived from an EMBL/GenBank/DDBJ whole genome shotgun (WGS) entry which is preliminary data.</text>
</comment>
<dbReference type="OrthoDB" id="9764804at2"/>
<dbReference type="SUPFAM" id="SSF110296">
    <property type="entry name" value="Oligoxyloglucan reducing end-specific cellobiohydrolase"/>
    <property type="match status" value="1"/>
</dbReference>
<keyword evidence="3" id="KW-1185">Reference proteome</keyword>
<evidence type="ECO:0000313" key="2">
    <source>
        <dbReference type="EMBL" id="PVX31610.1"/>
    </source>
</evidence>